<dbReference type="FunFam" id="3.30.420.40:FF:000115">
    <property type="entry name" value="Pantothenate kinase PanK"/>
    <property type="match status" value="1"/>
</dbReference>
<dbReference type="GO" id="GO:0016787">
    <property type="term" value="F:hydrolase activity"/>
    <property type="evidence" value="ECO:0007669"/>
    <property type="project" value="UniProtKB-KW"/>
</dbReference>
<keyword evidence="14" id="KW-1185">Reference proteome</keyword>
<dbReference type="Gene3D" id="1.20.1700.10">
    <property type="entry name" value="AF1104-like"/>
    <property type="match status" value="1"/>
</dbReference>
<dbReference type="InterPro" id="IPR002791">
    <property type="entry name" value="ARMT1-like_metal-bd"/>
</dbReference>
<evidence type="ECO:0000256" key="3">
    <source>
        <dbReference type="ARBA" id="ARBA00022596"/>
    </source>
</evidence>
<feature type="region of interest" description="Disordered" evidence="11">
    <location>
        <begin position="632"/>
        <end position="655"/>
    </location>
</feature>
<dbReference type="PANTHER" id="PTHR12280">
    <property type="entry name" value="PANTOTHENATE KINASE"/>
    <property type="match status" value="1"/>
</dbReference>
<dbReference type="SUPFAM" id="SSF53067">
    <property type="entry name" value="Actin-like ATPase domain"/>
    <property type="match status" value="2"/>
</dbReference>
<dbReference type="Proteomes" id="UP000242875">
    <property type="component" value="Unassembled WGS sequence"/>
</dbReference>
<keyword evidence="5" id="KW-0547">Nucleotide-binding</keyword>
<dbReference type="GO" id="GO:0005829">
    <property type="term" value="C:cytosol"/>
    <property type="evidence" value="ECO:0007669"/>
    <property type="project" value="TreeGrafter"/>
</dbReference>
<keyword evidence="3" id="KW-0533">Nickel</keyword>
<feature type="compositionally biased region" description="Low complexity" evidence="11">
    <location>
        <begin position="641"/>
        <end position="653"/>
    </location>
</feature>
<dbReference type="OrthoDB" id="498611at2759"/>
<evidence type="ECO:0000256" key="5">
    <source>
        <dbReference type="ARBA" id="ARBA00022741"/>
    </source>
</evidence>
<dbReference type="NCBIfam" id="TIGR00555">
    <property type="entry name" value="panK_eukar"/>
    <property type="match status" value="1"/>
</dbReference>
<name>A0A261XXY4_9FUNG</name>
<evidence type="ECO:0000256" key="1">
    <source>
        <dbReference type="ARBA" id="ARBA00001936"/>
    </source>
</evidence>
<keyword evidence="10" id="KW-0175">Coiled coil</keyword>
<evidence type="ECO:0000256" key="7">
    <source>
        <dbReference type="ARBA" id="ARBA00022840"/>
    </source>
</evidence>
<dbReference type="GO" id="GO:0004594">
    <property type="term" value="F:pantothenate kinase activity"/>
    <property type="evidence" value="ECO:0007669"/>
    <property type="project" value="TreeGrafter"/>
</dbReference>
<dbReference type="CDD" id="cd24123">
    <property type="entry name" value="ASKHA_NBD_PanK-II_Pank4"/>
    <property type="match status" value="1"/>
</dbReference>
<dbReference type="InterPro" id="IPR004567">
    <property type="entry name" value="Type_II_PanK"/>
</dbReference>
<evidence type="ECO:0000256" key="10">
    <source>
        <dbReference type="SAM" id="Coils"/>
    </source>
</evidence>
<dbReference type="Gene3D" id="3.40.50.10880">
    <property type="entry name" value="Uncharacterised protein PF01937, DUF89, domain 3"/>
    <property type="match status" value="1"/>
</dbReference>
<dbReference type="GO" id="GO:0015937">
    <property type="term" value="P:coenzyme A biosynthetic process"/>
    <property type="evidence" value="ECO:0007669"/>
    <property type="project" value="UniProtKB-KW"/>
</dbReference>
<dbReference type="Pfam" id="PF03630">
    <property type="entry name" value="Fumble"/>
    <property type="match status" value="1"/>
</dbReference>
<comment type="caution">
    <text evidence="13">The sequence shown here is derived from an EMBL/GenBank/DDBJ whole genome shotgun (WGS) entry which is preliminary data.</text>
</comment>
<dbReference type="PANTHER" id="PTHR12280:SF20">
    <property type="entry name" value="4'-PHOSPHOPANTETHEINE PHOSPHATASE"/>
    <property type="match status" value="1"/>
</dbReference>
<dbReference type="InterPro" id="IPR036075">
    <property type="entry name" value="ARMT-1-like_metal-bd_sf"/>
</dbReference>
<evidence type="ECO:0000256" key="8">
    <source>
        <dbReference type="ARBA" id="ARBA00022993"/>
    </source>
</evidence>
<dbReference type="InterPro" id="IPR035073">
    <property type="entry name" value="At2g17340_3_helix_bundle"/>
</dbReference>
<dbReference type="EMBL" id="MVBO01000096">
    <property type="protein sequence ID" value="OZJ03235.1"/>
    <property type="molecule type" value="Genomic_DNA"/>
</dbReference>
<dbReference type="GO" id="GO:0005634">
    <property type="term" value="C:nucleus"/>
    <property type="evidence" value="ECO:0007669"/>
    <property type="project" value="TreeGrafter"/>
</dbReference>
<comment type="cofactor">
    <cofactor evidence="2">
        <name>Ni(2+)</name>
        <dbReference type="ChEBI" id="CHEBI:49786"/>
    </cofactor>
</comment>
<accession>A0A261XXY4</accession>
<evidence type="ECO:0000256" key="9">
    <source>
        <dbReference type="ARBA" id="ARBA00023211"/>
    </source>
</evidence>
<dbReference type="GO" id="GO:0046872">
    <property type="term" value="F:metal ion binding"/>
    <property type="evidence" value="ECO:0007669"/>
    <property type="project" value="UniProtKB-KW"/>
</dbReference>
<evidence type="ECO:0000256" key="11">
    <source>
        <dbReference type="SAM" id="MobiDB-lite"/>
    </source>
</evidence>
<evidence type="ECO:0000256" key="6">
    <source>
        <dbReference type="ARBA" id="ARBA00022801"/>
    </source>
</evidence>
<dbReference type="GO" id="GO:0005524">
    <property type="term" value="F:ATP binding"/>
    <property type="evidence" value="ECO:0007669"/>
    <property type="project" value="UniProtKB-KW"/>
</dbReference>
<dbReference type="Gene3D" id="3.30.420.510">
    <property type="match status" value="1"/>
</dbReference>
<keyword evidence="4" id="KW-0479">Metal-binding</keyword>
<feature type="region of interest" description="Disordered" evidence="11">
    <location>
        <begin position="131"/>
        <end position="155"/>
    </location>
</feature>
<keyword evidence="8" id="KW-0173">Coenzyme A biosynthesis</keyword>
<organism evidence="13 14">
    <name type="scientific">Bifiguratus adelaidae</name>
    <dbReference type="NCBI Taxonomy" id="1938954"/>
    <lineage>
        <taxon>Eukaryota</taxon>
        <taxon>Fungi</taxon>
        <taxon>Fungi incertae sedis</taxon>
        <taxon>Mucoromycota</taxon>
        <taxon>Mucoromycotina</taxon>
        <taxon>Endogonomycetes</taxon>
        <taxon>Endogonales</taxon>
        <taxon>Endogonales incertae sedis</taxon>
        <taxon>Bifiguratus</taxon>
    </lineage>
</organism>
<keyword evidence="7" id="KW-0067">ATP-binding</keyword>
<dbReference type="Pfam" id="PF01937">
    <property type="entry name" value="ARMT1-like_dom"/>
    <property type="match status" value="1"/>
</dbReference>
<protein>
    <recommendedName>
        <fullName evidence="12">Damage-control phosphatase ARMT1-like metal-binding domain-containing protein</fullName>
    </recommendedName>
</protein>
<feature type="domain" description="Damage-control phosphatase ARMT1-like metal-binding" evidence="12">
    <location>
        <begin position="1126"/>
        <end position="1408"/>
    </location>
</feature>
<evidence type="ECO:0000259" key="12">
    <source>
        <dbReference type="Pfam" id="PF01937"/>
    </source>
</evidence>
<evidence type="ECO:0000313" key="14">
    <source>
        <dbReference type="Proteomes" id="UP000242875"/>
    </source>
</evidence>
<comment type="cofactor">
    <cofactor evidence="1">
        <name>Mn(2+)</name>
        <dbReference type="ChEBI" id="CHEBI:29035"/>
    </cofactor>
</comment>
<feature type="coiled-coil region" evidence="10">
    <location>
        <begin position="203"/>
        <end position="230"/>
    </location>
</feature>
<dbReference type="Gene3D" id="3.30.420.40">
    <property type="match status" value="1"/>
</dbReference>
<keyword evidence="9" id="KW-0464">Manganese</keyword>
<dbReference type="SUPFAM" id="SSF111321">
    <property type="entry name" value="AF1104-like"/>
    <property type="match status" value="1"/>
</dbReference>
<keyword evidence="6" id="KW-0378">Hydrolase</keyword>
<evidence type="ECO:0000256" key="4">
    <source>
        <dbReference type="ARBA" id="ARBA00022723"/>
    </source>
</evidence>
<sequence>MASHEQLYERQHSPLRNRLADDARVISDMDRIAKLSDSPTHAGTKHILDPFSGLTSLLTASKPKKPDDAFSSLRQVERATSPRLDQLLLPSFFDFKSRRDSFGKVSPEGSSASSLFDSAVKKQLVSYNGLFNSKDTSRGEKNRISTFPSPAGEESPANVIYESSIPSEACSRSSLSSMSEVPLIDKDRDGRQLARVQAPKESHTDLAAAVKRLEAECSQLRGKTKGMEQLHISLTESEHSRAELQAALYQEDEHWKKRIGMLNSIAEGSLGVTQLLSQLRGFMSGLRSNSLLEVAYIDSKLSELQHIVKDEQENTRSLVQGLVSNTDDGFTRFYNGISGLLGNLNGLSEDIKALAETVHDRIDDDSGQKPQPLPEDDGTLLCLKELRSSVLSMIQGLENSNKLLRSEVNAIQSHFKVAFGDNGNLAKLIEQSAKGNPMHDRNMCADFAKDTLKYLHSLYSQNDMDTDFSCTDASTLDDTLKLWKKAASELHTAQMKRFEEKLTSMERERERMRNKLASQATTFYEQLQKEKAESANAIRKQDQIHQEESMRWSKEREVLQLKSAKLQDELATLQKQFLQRQSTEVYGNAEEAQGLATNSPNVCDASSSAISDVTKMIHMHLEENAGLNLTSAEGNGKADMPSPASPEVSSSESAAHHTTIIANVSRRNDDVVHNGMKLNNVNSEEAAIVSHGTKVYGKIGGSLAKIVYYTEHDDESGGRLIFKKIETERIDECFDFIASLLEDDRRKNGSNIEPVIKATGGGAHLFYEKLLQRLPGVSVQKEDEMDCLVTGLNFYISEIPYEVFTYSESDPMMFEETPTDIYPYMLVNIGSGVSILEVTGPDKFTRISGTSLGGGTYWGIASMLTGAQTFDEMLDIAQYGDNHNVDMLVGDIYGMDYNKIGLKSTAIASSFGKVFKKNVKAQGRFKNEDLSRSLLYMISNNIGQIAYLNAQQRGLKRIYFGGCFIRGHPITMNTLSYAINFWSKGQVKALFLRHEGYLGATGAFLKHKPIRKARHSFSFSENFTVTEKIAGDSLNAYGILERTPSKLTAFPLLDNLSTYHPDTFELTQPESQNYWIDRLESNLNDIVELATDRAGNDEDVAVDTHDKTTLAADDDHNVLSRLHTFSQLYKSHLEALRAQPNMYGALTVRSLLNLREQCLHEIGFPDIFAKVKKMENEAALMVLSDLLGHCDVMQGPRQQLGFLLENVLAGNMFDWGSNEVMKLLKAGELDFQTAKSKINLQTRSLNNMPDVLDRLTTGRIYKKAVIFVDNSGADIILGVIPFARWLLHRGSSVILAANSFPAVNDVTARELVEILNRISAQDQIIRDAWQSGNLKVIGTGSASPCLDLRRINAELASASKDVDLVVLEGMGRAIHTNLYAKFECDSLKIGVFKSAAVAKELGADLYDALVLYTPGTSNP</sequence>
<gene>
    <name evidence="13" type="ORF">BZG36_03434</name>
</gene>
<feature type="coiled-coil region" evidence="10">
    <location>
        <begin position="488"/>
        <end position="576"/>
    </location>
</feature>
<dbReference type="InterPro" id="IPR043129">
    <property type="entry name" value="ATPase_NBD"/>
</dbReference>
<reference evidence="13 14" key="1">
    <citation type="journal article" date="2017" name="Mycologia">
        <title>Bifiguratus adelaidae, gen. et sp. nov., a new member of Mucoromycotina in endophytic and soil-dwelling habitats.</title>
        <authorList>
            <person name="Torres-Cruz T.J."/>
            <person name="Billingsley Tobias T.L."/>
            <person name="Almatruk M."/>
            <person name="Hesse C."/>
            <person name="Kuske C.R."/>
            <person name="Desiro A."/>
            <person name="Benucci G.M."/>
            <person name="Bonito G."/>
            <person name="Stajich J.E."/>
            <person name="Dunlap C."/>
            <person name="Arnold A.E."/>
            <person name="Porras-Alfaro A."/>
        </authorList>
    </citation>
    <scope>NUCLEOTIDE SEQUENCE [LARGE SCALE GENOMIC DNA]</scope>
    <source>
        <strain evidence="13 14">AZ0501</strain>
    </source>
</reference>
<evidence type="ECO:0000313" key="13">
    <source>
        <dbReference type="EMBL" id="OZJ03235.1"/>
    </source>
</evidence>
<proteinExistence type="predicted"/>
<evidence type="ECO:0000256" key="2">
    <source>
        <dbReference type="ARBA" id="ARBA00001967"/>
    </source>
</evidence>